<dbReference type="PANTHER" id="PTHR36849">
    <property type="entry name" value="CYTOPLASMIC PROTEIN-RELATED"/>
    <property type="match status" value="1"/>
</dbReference>
<reference evidence="1 2" key="1">
    <citation type="submission" date="2017-09" db="EMBL/GenBank/DDBJ databases">
        <title>Draft Genome Sequence of Corynebacterium accolens AH4003.</title>
        <authorList>
            <person name="Chen Y."/>
            <person name="Oosthuysen W.F."/>
            <person name="Kelley S."/>
            <person name="Horswill A."/>
        </authorList>
    </citation>
    <scope>NUCLEOTIDE SEQUENCE [LARGE SCALE GENOMIC DNA]</scope>
    <source>
        <strain evidence="1 2">AH4003</strain>
    </source>
</reference>
<gene>
    <name evidence="1" type="ORF">COM45_02900</name>
</gene>
<proteinExistence type="predicted"/>
<comment type="caution">
    <text evidence="1">The sequence shown here is derived from an EMBL/GenBank/DDBJ whole genome shotgun (WGS) entry which is preliminary data.</text>
</comment>
<dbReference type="Proteomes" id="UP000218690">
    <property type="component" value="Unassembled WGS sequence"/>
</dbReference>
<dbReference type="Pfam" id="PF22752">
    <property type="entry name" value="DUF488-N3i"/>
    <property type="match status" value="1"/>
</dbReference>
<dbReference type="AlphaFoldDB" id="A0A2A4ALB7"/>
<dbReference type="InterPro" id="IPR052552">
    <property type="entry name" value="YeaO-like"/>
</dbReference>
<sequence>MIHTAKAHDVVKGDAKVTGKSVLVDRLWPRGISKDDLAPDYWLKDVAPSPELRKWWNHDADSFDEFSKRYKSELDANDAEDMENLRRLADKGAVTLIFAAKDREVNHATVLKDWLDAQ</sequence>
<evidence type="ECO:0000313" key="1">
    <source>
        <dbReference type="EMBL" id="PCC83327.1"/>
    </source>
</evidence>
<name>A0A2A4ALB7_9CORY</name>
<evidence type="ECO:0000313" key="2">
    <source>
        <dbReference type="Proteomes" id="UP000218690"/>
    </source>
</evidence>
<dbReference type="PANTHER" id="PTHR36849:SF1">
    <property type="entry name" value="CYTOPLASMIC PROTEIN"/>
    <property type="match status" value="1"/>
</dbReference>
<accession>A0A2A4ALB7</accession>
<organism evidence="1 2">
    <name type="scientific">Corynebacterium accolens</name>
    <dbReference type="NCBI Taxonomy" id="38284"/>
    <lineage>
        <taxon>Bacteria</taxon>
        <taxon>Bacillati</taxon>
        <taxon>Actinomycetota</taxon>
        <taxon>Actinomycetes</taxon>
        <taxon>Mycobacteriales</taxon>
        <taxon>Corynebacteriaceae</taxon>
        <taxon>Corynebacterium</taxon>
    </lineage>
</organism>
<protein>
    <submittedName>
        <fullName evidence="1">DUF488 domain-containing protein</fullName>
    </submittedName>
</protein>
<dbReference type="EMBL" id="NWBP01000011">
    <property type="protein sequence ID" value="PCC83327.1"/>
    <property type="molecule type" value="Genomic_DNA"/>
</dbReference>